<name>A0AAE0YTE7_9GAST</name>
<comment type="caution">
    <text evidence="2">The sequence shown here is derived from an EMBL/GenBank/DDBJ whole genome shotgun (WGS) entry which is preliminary data.</text>
</comment>
<organism evidence="2 3">
    <name type="scientific">Elysia crispata</name>
    <name type="common">lettuce slug</name>
    <dbReference type="NCBI Taxonomy" id="231223"/>
    <lineage>
        <taxon>Eukaryota</taxon>
        <taxon>Metazoa</taxon>
        <taxon>Spiralia</taxon>
        <taxon>Lophotrochozoa</taxon>
        <taxon>Mollusca</taxon>
        <taxon>Gastropoda</taxon>
        <taxon>Heterobranchia</taxon>
        <taxon>Euthyneura</taxon>
        <taxon>Panpulmonata</taxon>
        <taxon>Sacoglossa</taxon>
        <taxon>Placobranchoidea</taxon>
        <taxon>Plakobranchidae</taxon>
        <taxon>Elysia</taxon>
    </lineage>
</organism>
<sequence>MRVDLARDAPTRSEIDLFDGDRTGLMGWGMGWEMGMHWRGKAKREVKNNKRYREKRDGVLKEKRAEEDRANMSQLAYSSMFNYNTSQLMALGVTGSASATRQHSIIITLSGRWDTGIPSAPPSRREREGGRENGRERDREE</sequence>
<feature type="region of interest" description="Disordered" evidence="1">
    <location>
        <begin position="112"/>
        <end position="141"/>
    </location>
</feature>
<evidence type="ECO:0000313" key="3">
    <source>
        <dbReference type="Proteomes" id="UP001283361"/>
    </source>
</evidence>
<keyword evidence="3" id="KW-1185">Reference proteome</keyword>
<feature type="compositionally biased region" description="Basic and acidic residues" evidence="1">
    <location>
        <begin position="123"/>
        <end position="141"/>
    </location>
</feature>
<proteinExistence type="predicted"/>
<evidence type="ECO:0000256" key="1">
    <source>
        <dbReference type="SAM" id="MobiDB-lite"/>
    </source>
</evidence>
<dbReference type="AlphaFoldDB" id="A0AAE0YTE7"/>
<dbReference type="Proteomes" id="UP001283361">
    <property type="component" value="Unassembled WGS sequence"/>
</dbReference>
<evidence type="ECO:0000313" key="2">
    <source>
        <dbReference type="EMBL" id="KAK3756878.1"/>
    </source>
</evidence>
<gene>
    <name evidence="2" type="ORF">RRG08_027856</name>
</gene>
<accession>A0AAE0YTE7</accession>
<dbReference type="EMBL" id="JAWDGP010005454">
    <property type="protein sequence ID" value="KAK3756878.1"/>
    <property type="molecule type" value="Genomic_DNA"/>
</dbReference>
<reference evidence="2" key="1">
    <citation type="journal article" date="2023" name="G3 (Bethesda)">
        <title>A reference genome for the long-term kleptoplast-retaining sea slug Elysia crispata morphotype clarki.</title>
        <authorList>
            <person name="Eastman K.E."/>
            <person name="Pendleton A.L."/>
            <person name="Shaikh M.A."/>
            <person name="Suttiyut T."/>
            <person name="Ogas R."/>
            <person name="Tomko P."/>
            <person name="Gavelis G."/>
            <person name="Widhalm J.R."/>
            <person name="Wisecaver J.H."/>
        </authorList>
    </citation>
    <scope>NUCLEOTIDE SEQUENCE</scope>
    <source>
        <strain evidence="2">ECLA1</strain>
    </source>
</reference>
<protein>
    <submittedName>
        <fullName evidence="2">Uncharacterized protein</fullName>
    </submittedName>
</protein>